<reference evidence="1 2" key="1">
    <citation type="submission" date="2008-09" db="EMBL/GenBank/DDBJ databases">
        <authorList>
            <person name="Fulton L."/>
            <person name="Clifton S."/>
            <person name="Fulton B."/>
            <person name="Xu J."/>
            <person name="Minx P."/>
            <person name="Pepin K.H."/>
            <person name="Johnson M."/>
            <person name="Thiruvilangam P."/>
            <person name="Bhonagiri V."/>
            <person name="Nash W.E."/>
            <person name="Mardis E.R."/>
            <person name="Wilson R.K."/>
        </authorList>
    </citation>
    <scope>NUCLEOTIDE SEQUENCE [LARGE SCALE GENOMIC DNA]</scope>
    <source>
        <strain evidence="1 2">DSM 13275</strain>
    </source>
</reference>
<dbReference type="EMBL" id="ABWP01000068">
    <property type="protein sequence ID" value="EEA84634.1"/>
    <property type="molecule type" value="Genomic_DNA"/>
</dbReference>
<dbReference type="Proteomes" id="UP000003178">
    <property type="component" value="Unassembled WGS sequence"/>
</dbReference>
<dbReference type="STRING" id="500633.CLOHIR_01714"/>
<dbReference type="RefSeq" id="WP_006440574.1">
    <property type="nucleotide sequence ID" value="NZ_DS995358.1"/>
</dbReference>
<proteinExistence type="predicted"/>
<dbReference type="HOGENOM" id="CLU_1641474_0_0_9"/>
<evidence type="ECO:0000313" key="1">
    <source>
        <dbReference type="EMBL" id="EEA84634.1"/>
    </source>
</evidence>
<evidence type="ECO:0000313" key="2">
    <source>
        <dbReference type="Proteomes" id="UP000003178"/>
    </source>
</evidence>
<dbReference type="AlphaFoldDB" id="B6G0Q8"/>
<keyword evidence="2" id="KW-1185">Reference proteome</keyword>
<accession>B6G0Q8</accession>
<dbReference type="eggNOG" id="ENOG5033URH">
    <property type="taxonomic scope" value="Bacteria"/>
</dbReference>
<name>B6G0Q8_PEPHT</name>
<comment type="caution">
    <text evidence="1">The sequence shown here is derived from an EMBL/GenBank/DDBJ whole genome shotgun (WGS) entry which is preliminary data.</text>
</comment>
<dbReference type="OrthoDB" id="1757712at2"/>
<protein>
    <submittedName>
        <fullName evidence="1">Uncharacterized protein</fullName>
    </submittedName>
</protein>
<reference evidence="1 2" key="2">
    <citation type="submission" date="2008-10" db="EMBL/GenBank/DDBJ databases">
        <title>Draft genome sequence of Clostridium hiranonis (DSM 13275).</title>
        <authorList>
            <person name="Sudarsanam P."/>
            <person name="Ley R."/>
            <person name="Guruge J."/>
            <person name="Turnbaugh P.J."/>
            <person name="Mahowald M."/>
            <person name="Liep D."/>
            <person name="Gordon J."/>
        </authorList>
    </citation>
    <scope>NUCLEOTIDE SEQUENCE [LARGE SCALE GENOMIC DNA]</scope>
    <source>
        <strain evidence="1 2">DSM 13275</strain>
    </source>
</reference>
<organism evidence="1 2">
    <name type="scientific">Peptacetobacter hiranonis (strain DSM 13275 / JCM 10541 / KCTC 15199 / TO-931)</name>
    <name type="common">Clostridium hiranonis</name>
    <dbReference type="NCBI Taxonomy" id="500633"/>
    <lineage>
        <taxon>Bacteria</taxon>
        <taxon>Bacillati</taxon>
        <taxon>Bacillota</taxon>
        <taxon>Clostridia</taxon>
        <taxon>Peptostreptococcales</taxon>
        <taxon>Peptostreptococcaceae</taxon>
        <taxon>Peptacetobacter</taxon>
    </lineage>
</organism>
<gene>
    <name evidence="1" type="ORF">CLOHIR_01714</name>
</gene>
<sequence>MVSLKLMNDNGKIQVKSRDIKDLLLMSDDIEKCQDISDTIKEKDILVFDCQLTKDLFLASKYDTDPIVSSLTEGLEEGYFDMFFEDIRDYIKGFTDEFEEDLQEKYGFDDVRCHFEIYSIGQDFDDFKFILLVAFKRIEIQKLDSIVKIVGRRRLSGASKFYS</sequence>